<organism evidence="2 3">
    <name type="scientific">Fusarium vanettenii (strain ATCC MYA-4622 / CBS 123669 / FGSC 9596 / NRRL 45880 / 77-13-4)</name>
    <name type="common">Fusarium solani subsp. pisi</name>
    <dbReference type="NCBI Taxonomy" id="660122"/>
    <lineage>
        <taxon>Eukaryota</taxon>
        <taxon>Fungi</taxon>
        <taxon>Dikarya</taxon>
        <taxon>Ascomycota</taxon>
        <taxon>Pezizomycotina</taxon>
        <taxon>Sordariomycetes</taxon>
        <taxon>Hypocreomycetidae</taxon>
        <taxon>Hypocreales</taxon>
        <taxon>Nectriaceae</taxon>
        <taxon>Fusarium</taxon>
        <taxon>Fusarium solani species complex</taxon>
        <taxon>Fusarium vanettenii</taxon>
    </lineage>
</organism>
<protein>
    <submittedName>
        <fullName evidence="2">Uncharacterized protein</fullName>
    </submittedName>
</protein>
<evidence type="ECO:0000313" key="3">
    <source>
        <dbReference type="Proteomes" id="UP000005206"/>
    </source>
</evidence>
<dbReference type="VEuPathDB" id="FungiDB:NECHADRAFT_81292"/>
<sequence>MSRKGVLYFRPYLALRLTTPTAHENISKLEDVGRDVALPGVPFLAQSLRPVPAACAQNCLPLPWPHSTLKNLTPWNDSAAENDLRWLGSKCEAGRFSEDSNKHAQTDNGTRQTASNPSVNFQAYTGHNSARLQLLRSQQIPNVLCGVPIDRAPPFGTGPPQAEALFSLKRAVANSAHLPPRTSSDKSPSHLPNILSFLFSPPSTAACNSLLFGYGLPAVPRQTSRRTSPRRPPFLRREIWVFNKGPAPVVLCPWEGRGRALPPSGGAASSPSFHWCWLWDNSNVFLFD</sequence>
<reference evidence="2 3" key="1">
    <citation type="journal article" date="2009" name="PLoS Genet.">
        <title>The genome of Nectria haematococca: contribution of supernumerary chromosomes to gene expansion.</title>
        <authorList>
            <person name="Coleman J.J."/>
            <person name="Rounsley S.D."/>
            <person name="Rodriguez-Carres M."/>
            <person name="Kuo A."/>
            <person name="Wasmann C.C."/>
            <person name="Grimwood J."/>
            <person name="Schmutz J."/>
            <person name="Taga M."/>
            <person name="White G.J."/>
            <person name="Zhou S."/>
            <person name="Schwartz D.C."/>
            <person name="Freitag M."/>
            <person name="Ma L.J."/>
            <person name="Danchin E.G."/>
            <person name="Henrissat B."/>
            <person name="Coutinho P.M."/>
            <person name="Nelson D.R."/>
            <person name="Straney D."/>
            <person name="Napoli C.A."/>
            <person name="Barker B.M."/>
            <person name="Gribskov M."/>
            <person name="Rep M."/>
            <person name="Kroken S."/>
            <person name="Molnar I."/>
            <person name="Rensing C."/>
            <person name="Kennell J.C."/>
            <person name="Zamora J."/>
            <person name="Farman M.L."/>
            <person name="Selker E.U."/>
            <person name="Salamov A."/>
            <person name="Shapiro H."/>
            <person name="Pangilinan J."/>
            <person name="Lindquist E."/>
            <person name="Lamers C."/>
            <person name="Grigoriev I.V."/>
            <person name="Geiser D.M."/>
            <person name="Covert S.F."/>
            <person name="Temporini E."/>
            <person name="Vanetten H.D."/>
        </authorList>
    </citation>
    <scope>NUCLEOTIDE SEQUENCE [LARGE SCALE GENOMIC DNA]</scope>
    <source>
        <strain evidence="3">ATCC MYA-4622 / CBS 123669 / FGSC 9596 / NRRL 45880 / 77-13-4</strain>
    </source>
</reference>
<evidence type="ECO:0000256" key="1">
    <source>
        <dbReference type="SAM" id="MobiDB-lite"/>
    </source>
</evidence>
<evidence type="ECO:0000313" key="2">
    <source>
        <dbReference type="EMBL" id="EEU36568.1"/>
    </source>
</evidence>
<dbReference type="EMBL" id="GG698928">
    <property type="protein sequence ID" value="EEU36568.1"/>
    <property type="molecule type" value="Genomic_DNA"/>
</dbReference>
<dbReference type="Proteomes" id="UP000005206">
    <property type="component" value="Chromosome 6"/>
</dbReference>
<name>C7ZHT3_FUSV7</name>
<dbReference type="InParanoid" id="C7ZHT3"/>
<dbReference type="RefSeq" id="XP_003042281.1">
    <property type="nucleotide sequence ID" value="XM_003042235.1"/>
</dbReference>
<dbReference type="GeneID" id="9669237"/>
<accession>C7ZHT3</accession>
<feature type="compositionally biased region" description="Basic and acidic residues" evidence="1">
    <location>
        <begin position="96"/>
        <end position="105"/>
    </location>
</feature>
<proteinExistence type="predicted"/>
<gene>
    <name evidence="2" type="ORF">NECHADRAFT_81292</name>
</gene>
<dbReference type="KEGG" id="nhe:NECHADRAFT_81292"/>
<dbReference type="HOGENOM" id="CLU_966721_0_0_1"/>
<dbReference type="AlphaFoldDB" id="C7ZHT3"/>
<feature type="compositionally biased region" description="Polar residues" evidence="1">
    <location>
        <begin position="106"/>
        <end position="122"/>
    </location>
</feature>
<feature type="region of interest" description="Disordered" evidence="1">
    <location>
        <begin position="96"/>
        <end position="122"/>
    </location>
</feature>
<keyword evidence="3" id="KW-1185">Reference proteome</keyword>
<dbReference type="OrthoDB" id="10499410at2759"/>